<dbReference type="EC" id="3.1.3.48" evidence="2"/>
<evidence type="ECO:0000313" key="8">
    <source>
        <dbReference type="EMBL" id="RPD66580.1"/>
    </source>
</evidence>
<keyword evidence="4" id="KW-0904">Protein phosphatase</keyword>
<feature type="domain" description="Tyrosine-protein phosphatase" evidence="6">
    <location>
        <begin position="43"/>
        <end position="192"/>
    </location>
</feature>
<dbReference type="PROSITE" id="PS50056">
    <property type="entry name" value="TYR_PHOSPHATASE_2"/>
    <property type="match status" value="1"/>
</dbReference>
<dbReference type="PANTHER" id="PTHR10159:SF519">
    <property type="entry name" value="DUAL SPECIFICITY PROTEIN PHOSPHATASE MPK3"/>
    <property type="match status" value="1"/>
</dbReference>
<dbReference type="Gene3D" id="3.90.190.10">
    <property type="entry name" value="Protein tyrosine phosphatase superfamily"/>
    <property type="match status" value="1"/>
</dbReference>
<proteinExistence type="inferred from homology"/>
<dbReference type="Proteomes" id="UP000313359">
    <property type="component" value="Unassembled WGS sequence"/>
</dbReference>
<keyword evidence="9" id="KW-1185">Reference proteome</keyword>
<dbReference type="OrthoDB" id="10252009at2759"/>
<dbReference type="EMBL" id="ML122251">
    <property type="protein sequence ID" value="RPD66580.1"/>
    <property type="molecule type" value="Genomic_DNA"/>
</dbReference>
<evidence type="ECO:0000313" key="9">
    <source>
        <dbReference type="Proteomes" id="UP000313359"/>
    </source>
</evidence>
<evidence type="ECO:0000259" key="7">
    <source>
        <dbReference type="PROSITE" id="PS50056"/>
    </source>
</evidence>
<reference evidence="8" key="1">
    <citation type="journal article" date="2018" name="Genome Biol. Evol.">
        <title>Genomics and development of Lentinus tigrinus, a white-rot wood-decaying mushroom with dimorphic fruiting bodies.</title>
        <authorList>
            <person name="Wu B."/>
            <person name="Xu Z."/>
            <person name="Knudson A."/>
            <person name="Carlson A."/>
            <person name="Chen N."/>
            <person name="Kovaka S."/>
            <person name="LaButti K."/>
            <person name="Lipzen A."/>
            <person name="Pennachio C."/>
            <person name="Riley R."/>
            <person name="Schakwitz W."/>
            <person name="Umezawa K."/>
            <person name="Ohm R.A."/>
            <person name="Grigoriev I.V."/>
            <person name="Nagy L.G."/>
            <person name="Gibbons J."/>
            <person name="Hibbett D."/>
        </authorList>
    </citation>
    <scope>NUCLEOTIDE SEQUENCE [LARGE SCALE GENOMIC DNA]</scope>
    <source>
        <strain evidence="8">ALCF2SS1-6</strain>
    </source>
</reference>
<dbReference type="PRINTS" id="PR01908">
    <property type="entry name" value="ADSPHPHTASE"/>
</dbReference>
<comment type="similarity">
    <text evidence="1">Belongs to the protein-tyrosine phosphatase family. Non-receptor class dual specificity subfamily.</text>
</comment>
<feature type="domain" description="Tyrosine specific protein phosphatases" evidence="7">
    <location>
        <begin position="132"/>
        <end position="170"/>
    </location>
</feature>
<dbReference type="InterPro" id="IPR000340">
    <property type="entry name" value="Dual-sp_phosphatase_cat-dom"/>
</dbReference>
<feature type="region of interest" description="Disordered" evidence="5">
    <location>
        <begin position="14"/>
        <end position="44"/>
    </location>
</feature>
<dbReference type="CDD" id="cd14498">
    <property type="entry name" value="DSP"/>
    <property type="match status" value="1"/>
</dbReference>
<dbReference type="PROSITE" id="PS50054">
    <property type="entry name" value="TYR_PHOSPHATASE_DUAL"/>
    <property type="match status" value="1"/>
</dbReference>
<protein>
    <recommendedName>
        <fullName evidence="2">protein-tyrosine-phosphatase</fullName>
        <ecNumber evidence="2">3.1.3.48</ecNumber>
    </recommendedName>
</protein>
<dbReference type="InterPro" id="IPR000387">
    <property type="entry name" value="Tyr_Pase_dom"/>
</dbReference>
<evidence type="ECO:0000259" key="6">
    <source>
        <dbReference type="PROSITE" id="PS50054"/>
    </source>
</evidence>
<evidence type="ECO:0000256" key="4">
    <source>
        <dbReference type="ARBA" id="ARBA00022912"/>
    </source>
</evidence>
<dbReference type="InterPro" id="IPR020422">
    <property type="entry name" value="TYR_PHOSPHATASE_DUAL_dom"/>
</dbReference>
<dbReference type="Pfam" id="PF00782">
    <property type="entry name" value="DSPc"/>
    <property type="match status" value="1"/>
</dbReference>
<dbReference type="AlphaFoldDB" id="A0A5C2SSC3"/>
<evidence type="ECO:0000256" key="2">
    <source>
        <dbReference type="ARBA" id="ARBA00013064"/>
    </source>
</evidence>
<keyword evidence="3" id="KW-0378">Hydrolase</keyword>
<dbReference type="PANTHER" id="PTHR10159">
    <property type="entry name" value="DUAL SPECIFICITY PROTEIN PHOSPHATASE"/>
    <property type="match status" value="1"/>
</dbReference>
<gene>
    <name evidence="8" type="ORF">L227DRAFT_149153</name>
</gene>
<dbReference type="InterPro" id="IPR029021">
    <property type="entry name" value="Prot-tyrosine_phosphatase-like"/>
</dbReference>
<dbReference type="InterPro" id="IPR016130">
    <property type="entry name" value="Tyr_Pase_AS"/>
</dbReference>
<dbReference type="GO" id="GO:0004725">
    <property type="term" value="F:protein tyrosine phosphatase activity"/>
    <property type="evidence" value="ECO:0007669"/>
    <property type="project" value="UniProtKB-EC"/>
</dbReference>
<evidence type="ECO:0000256" key="3">
    <source>
        <dbReference type="ARBA" id="ARBA00022801"/>
    </source>
</evidence>
<evidence type="ECO:0000256" key="5">
    <source>
        <dbReference type="SAM" id="MobiDB-lite"/>
    </source>
</evidence>
<name>A0A5C2SSC3_9APHY</name>
<accession>A0A5C2SSC3</accession>
<dbReference type="GO" id="GO:0043409">
    <property type="term" value="P:negative regulation of MAPK cascade"/>
    <property type="evidence" value="ECO:0007669"/>
    <property type="project" value="TreeGrafter"/>
</dbReference>
<dbReference type="STRING" id="1328759.A0A5C2SSC3"/>
<dbReference type="SMART" id="SM00195">
    <property type="entry name" value="DSPc"/>
    <property type="match status" value="1"/>
</dbReference>
<sequence length="203" mass="21576">MIFMPSKLSPIICTPPMSRHPQSARFSTDATDSPGPSPLQQDHPTEIIPRLYIGDLAAAESPEVLSSLGITHIVSAMCGPIALPSTKEVPQIPPHHRLQVPLLDTPFSELAGHLPRTTAFIADALARQDACVLVHCAQGISRSASVVAAYLIAAYACSPDQAVKWVQGKRLCAQPNPGFVAQLGEYAQTLRYGDPVAVGSKHG</sequence>
<organism evidence="8 9">
    <name type="scientific">Lentinus tigrinus ALCF2SS1-6</name>
    <dbReference type="NCBI Taxonomy" id="1328759"/>
    <lineage>
        <taxon>Eukaryota</taxon>
        <taxon>Fungi</taxon>
        <taxon>Dikarya</taxon>
        <taxon>Basidiomycota</taxon>
        <taxon>Agaricomycotina</taxon>
        <taxon>Agaricomycetes</taxon>
        <taxon>Polyporales</taxon>
        <taxon>Polyporaceae</taxon>
        <taxon>Lentinus</taxon>
    </lineage>
</organism>
<feature type="compositionally biased region" description="Polar residues" evidence="5">
    <location>
        <begin position="20"/>
        <end position="31"/>
    </location>
</feature>
<dbReference type="SUPFAM" id="SSF52799">
    <property type="entry name" value="(Phosphotyrosine protein) phosphatases II"/>
    <property type="match status" value="1"/>
</dbReference>
<dbReference type="PROSITE" id="PS00383">
    <property type="entry name" value="TYR_PHOSPHATASE_1"/>
    <property type="match status" value="1"/>
</dbReference>
<dbReference type="GO" id="GO:0005737">
    <property type="term" value="C:cytoplasm"/>
    <property type="evidence" value="ECO:0007669"/>
    <property type="project" value="TreeGrafter"/>
</dbReference>
<evidence type="ECO:0000256" key="1">
    <source>
        <dbReference type="ARBA" id="ARBA00008601"/>
    </source>
</evidence>